<organism evidence="2">
    <name type="scientific">Albugo laibachii Nc14</name>
    <dbReference type="NCBI Taxonomy" id="890382"/>
    <lineage>
        <taxon>Eukaryota</taxon>
        <taxon>Sar</taxon>
        <taxon>Stramenopiles</taxon>
        <taxon>Oomycota</taxon>
        <taxon>Peronosporomycetes</taxon>
        <taxon>Albuginales</taxon>
        <taxon>Albuginaceae</taxon>
        <taxon>Albugo</taxon>
    </lineage>
</organism>
<protein>
    <submittedName>
        <fullName evidence="2">Uncharacterized protein AlNc14C31G2891</fullName>
    </submittedName>
</protein>
<gene>
    <name evidence="2" type="primary">AlNc14C31G2891</name>
    <name evidence="2" type="ORF">ALNC14_033330</name>
</gene>
<name>F0W7T8_9STRA</name>
<dbReference type="HOGENOM" id="CLU_031434_2_0_1"/>
<reference evidence="2" key="1">
    <citation type="journal article" date="2011" name="PLoS Biol.">
        <title>Gene gain and loss during evolution of obligate parasitism in the white rust pathogen of Arabidopsis thaliana.</title>
        <authorList>
            <person name="Kemen E."/>
            <person name="Gardiner A."/>
            <person name="Schultz-Larsen T."/>
            <person name="Kemen A.C."/>
            <person name="Balmuth A.L."/>
            <person name="Robert-Seilaniantz A."/>
            <person name="Bailey K."/>
            <person name="Holub E."/>
            <person name="Studholme D.J."/>
            <person name="Maclean D."/>
            <person name="Jones J.D."/>
        </authorList>
    </citation>
    <scope>NUCLEOTIDE SEQUENCE</scope>
</reference>
<feature type="compositionally biased region" description="Basic and acidic residues" evidence="1">
    <location>
        <begin position="1"/>
        <end position="13"/>
    </location>
</feature>
<evidence type="ECO:0000256" key="1">
    <source>
        <dbReference type="SAM" id="MobiDB-lite"/>
    </source>
</evidence>
<evidence type="ECO:0000313" key="2">
    <source>
        <dbReference type="EMBL" id="CCA17190.1"/>
    </source>
</evidence>
<proteinExistence type="predicted"/>
<sequence>MPRGRNTESDNGGRKPRQYMRNVPTHSFRLTVIDHYDSHGMPVTLERFYPGVAGLPKETKRKSVYLWAKSREKLVRLCKAQAKSELRRSQEIGRATKVPRDAEMDPIKWINGYRLERAPISAVTLTRKSLQIASDVGVSATAFTASWTWRQAFLAEFSSELQQRTGELGVDVVQNTDQTPVFFEHISTKTIENKGTQTV</sequence>
<reference evidence="2" key="2">
    <citation type="submission" date="2011-02" db="EMBL/GenBank/DDBJ databases">
        <authorList>
            <person name="MacLean D."/>
        </authorList>
    </citation>
    <scope>NUCLEOTIDE SEQUENCE</scope>
</reference>
<accession>F0W7T8</accession>
<dbReference type="AlphaFoldDB" id="F0W7T8"/>
<dbReference type="EMBL" id="FR824076">
    <property type="protein sequence ID" value="CCA17190.1"/>
    <property type="molecule type" value="Genomic_DNA"/>
</dbReference>
<feature type="region of interest" description="Disordered" evidence="1">
    <location>
        <begin position="1"/>
        <end position="20"/>
    </location>
</feature>